<dbReference type="PROSITE" id="PS50240">
    <property type="entry name" value="TRYPSIN_DOM"/>
    <property type="match status" value="1"/>
</dbReference>
<keyword evidence="8" id="KW-1185">Reference proteome</keyword>
<protein>
    <recommendedName>
        <fullName evidence="5">trypsin</fullName>
        <ecNumber evidence="5">3.4.21.4</ecNumber>
    </recommendedName>
</protein>
<evidence type="ECO:0000313" key="8">
    <source>
        <dbReference type="Proteomes" id="UP000261360"/>
    </source>
</evidence>
<proteinExistence type="predicted"/>
<organism evidence="7 8">
    <name type="scientific">Seriola lalandi dorsalis</name>
    <dbReference type="NCBI Taxonomy" id="1841481"/>
    <lineage>
        <taxon>Eukaryota</taxon>
        <taxon>Metazoa</taxon>
        <taxon>Chordata</taxon>
        <taxon>Craniata</taxon>
        <taxon>Vertebrata</taxon>
        <taxon>Euteleostomi</taxon>
        <taxon>Actinopterygii</taxon>
        <taxon>Neopterygii</taxon>
        <taxon>Teleostei</taxon>
        <taxon>Neoteleostei</taxon>
        <taxon>Acanthomorphata</taxon>
        <taxon>Carangaria</taxon>
        <taxon>Carangiformes</taxon>
        <taxon>Carangidae</taxon>
        <taxon>Seriola</taxon>
    </lineage>
</organism>
<dbReference type="GO" id="GO:0004252">
    <property type="term" value="F:serine-type endopeptidase activity"/>
    <property type="evidence" value="ECO:0007669"/>
    <property type="project" value="UniProtKB-EC"/>
</dbReference>
<dbReference type="InterPro" id="IPR001314">
    <property type="entry name" value="Peptidase_S1A"/>
</dbReference>
<dbReference type="PROSITE" id="PS00135">
    <property type="entry name" value="TRYPSIN_SER"/>
    <property type="match status" value="1"/>
</dbReference>
<dbReference type="InterPro" id="IPR001254">
    <property type="entry name" value="Trypsin_dom"/>
</dbReference>
<keyword evidence="3" id="KW-1015">Disulfide bond</keyword>
<evidence type="ECO:0000256" key="2">
    <source>
        <dbReference type="ARBA" id="ARBA00023145"/>
    </source>
</evidence>
<dbReference type="FunFam" id="2.40.10.10:FF:000005">
    <property type="entry name" value="Serine protease 37"/>
    <property type="match status" value="1"/>
</dbReference>
<dbReference type="AlphaFoldDB" id="A0A3B4YJA5"/>
<name>A0A3B4YJA5_SERLL</name>
<reference evidence="7" key="2">
    <citation type="submission" date="2025-09" db="UniProtKB">
        <authorList>
            <consortium name="Ensembl"/>
        </authorList>
    </citation>
    <scope>IDENTIFICATION</scope>
</reference>
<dbReference type="SUPFAM" id="SSF50494">
    <property type="entry name" value="Trypsin-like serine proteases"/>
    <property type="match status" value="1"/>
</dbReference>
<dbReference type="Pfam" id="PF00089">
    <property type="entry name" value="Trypsin"/>
    <property type="match status" value="1"/>
</dbReference>
<sequence length="257" mass="28641">MGENSVQPKVKCTSLTLNSALLLLTRATESGIVGGKVSKPHSRPYMASLQIQGQHTCGGILIREDFVLTVAHCKSPLPMTVVLGAHNISKTEKSQQWIQVADYYPHPQYDEHDYDIMLLKLKNNATLNKYVKAIGLPKKNGKIPANVKCVVAGWGRIGAKKPPSDVLKEATEKIQFSHECKNIWQKYFNTEHMICTKFDKKKGGICQGDSGGPLICNSKPQGLTALTLQDDCNNPKYPHIFTKLHFFLPWIKKIMQA</sequence>
<comment type="catalytic activity">
    <reaction evidence="4">
        <text>Preferential cleavage: Arg-|-Xaa, Lys-|-Xaa.</text>
        <dbReference type="EC" id="3.4.21.4"/>
    </reaction>
</comment>
<dbReference type="InterPro" id="IPR009003">
    <property type="entry name" value="Peptidase_S1_PA"/>
</dbReference>
<dbReference type="InterPro" id="IPR033116">
    <property type="entry name" value="TRYPSIN_SER"/>
</dbReference>
<comment type="subcellular location">
    <subcellularLocation>
        <location evidence="1">Secreted</location>
        <location evidence="1">Extracellular space</location>
    </subcellularLocation>
</comment>
<dbReference type="Gene3D" id="2.40.10.10">
    <property type="entry name" value="Trypsin-like serine proteases"/>
    <property type="match status" value="1"/>
</dbReference>
<evidence type="ECO:0000256" key="3">
    <source>
        <dbReference type="ARBA" id="ARBA00023157"/>
    </source>
</evidence>
<dbReference type="GO" id="GO:0005576">
    <property type="term" value="C:extracellular region"/>
    <property type="evidence" value="ECO:0007669"/>
    <property type="project" value="UniProtKB-SubCell"/>
</dbReference>
<dbReference type="SMART" id="SM00020">
    <property type="entry name" value="Tryp_SPc"/>
    <property type="match status" value="1"/>
</dbReference>
<evidence type="ECO:0000256" key="4">
    <source>
        <dbReference type="ARBA" id="ARBA00036320"/>
    </source>
</evidence>
<keyword evidence="2" id="KW-0865">Zymogen</keyword>
<dbReference type="GeneTree" id="ENSGT00910000144271"/>
<evidence type="ECO:0000256" key="5">
    <source>
        <dbReference type="ARBA" id="ARBA00038868"/>
    </source>
</evidence>
<evidence type="ECO:0000313" key="7">
    <source>
        <dbReference type="Ensembl" id="ENSSLDP00000028198.1"/>
    </source>
</evidence>
<dbReference type="Proteomes" id="UP000261360">
    <property type="component" value="Unplaced"/>
</dbReference>
<evidence type="ECO:0000259" key="6">
    <source>
        <dbReference type="PROSITE" id="PS50240"/>
    </source>
</evidence>
<feature type="domain" description="Peptidase S1" evidence="6">
    <location>
        <begin position="32"/>
        <end position="256"/>
    </location>
</feature>
<dbReference type="GO" id="GO:0006508">
    <property type="term" value="P:proteolysis"/>
    <property type="evidence" value="ECO:0007669"/>
    <property type="project" value="InterPro"/>
</dbReference>
<dbReference type="Ensembl" id="ENSSLDT00000029040.1">
    <property type="protein sequence ID" value="ENSSLDP00000028198.1"/>
    <property type="gene ID" value="ENSSLDG00000021658.1"/>
</dbReference>
<dbReference type="PRINTS" id="PR00722">
    <property type="entry name" value="CHYMOTRYPSIN"/>
</dbReference>
<dbReference type="PANTHER" id="PTHR24271">
    <property type="entry name" value="KALLIKREIN-RELATED"/>
    <property type="match status" value="1"/>
</dbReference>
<evidence type="ECO:0000256" key="1">
    <source>
        <dbReference type="ARBA" id="ARBA00004239"/>
    </source>
</evidence>
<dbReference type="STRING" id="1841481.ENSSLDP00000028198"/>
<dbReference type="PANTHER" id="PTHR24271:SF80">
    <property type="entry name" value="GRANZYME 3, TANDEM DUPLICATE 1-RELATED"/>
    <property type="match status" value="1"/>
</dbReference>
<reference evidence="7" key="1">
    <citation type="submission" date="2025-08" db="UniProtKB">
        <authorList>
            <consortium name="Ensembl"/>
        </authorList>
    </citation>
    <scope>IDENTIFICATION</scope>
</reference>
<dbReference type="InterPro" id="IPR043504">
    <property type="entry name" value="Peptidase_S1_PA_chymotrypsin"/>
</dbReference>
<accession>A0A3B4YJA5</accession>
<dbReference type="EC" id="3.4.21.4" evidence="5"/>
<dbReference type="CDD" id="cd00190">
    <property type="entry name" value="Tryp_SPc"/>
    <property type="match status" value="1"/>
</dbReference>